<keyword evidence="2" id="KW-0663">Pyridoxal phosphate</keyword>
<dbReference type="PANTHER" id="PTHR46577">
    <property type="entry name" value="HTH-TYPE TRANSCRIPTIONAL REGULATORY PROTEIN GABR"/>
    <property type="match status" value="1"/>
</dbReference>
<dbReference type="PANTHER" id="PTHR46577:SF1">
    <property type="entry name" value="HTH-TYPE TRANSCRIPTIONAL REGULATORY PROTEIN GABR"/>
    <property type="match status" value="1"/>
</dbReference>
<dbReference type="PRINTS" id="PR00035">
    <property type="entry name" value="HTHGNTR"/>
</dbReference>
<evidence type="ECO:0000313" key="8">
    <source>
        <dbReference type="Proteomes" id="UP000076848"/>
    </source>
</evidence>
<dbReference type="InterPro" id="IPR004839">
    <property type="entry name" value="Aminotransferase_I/II_large"/>
</dbReference>
<dbReference type="InterPro" id="IPR015424">
    <property type="entry name" value="PyrdxlP-dep_Trfase"/>
</dbReference>
<keyword evidence="4" id="KW-0238">DNA-binding</keyword>
<keyword evidence="8" id="KW-1185">Reference proteome</keyword>
<accession>A0A157SM29</accession>
<dbReference type="Gene3D" id="1.10.10.10">
    <property type="entry name" value="Winged helix-like DNA-binding domain superfamily/Winged helix DNA-binding domain"/>
    <property type="match status" value="1"/>
</dbReference>
<evidence type="ECO:0000256" key="5">
    <source>
        <dbReference type="ARBA" id="ARBA00023163"/>
    </source>
</evidence>
<dbReference type="InterPro" id="IPR036388">
    <property type="entry name" value="WH-like_DNA-bd_sf"/>
</dbReference>
<dbReference type="CDD" id="cd00609">
    <property type="entry name" value="AAT_like"/>
    <property type="match status" value="1"/>
</dbReference>
<evidence type="ECO:0000256" key="3">
    <source>
        <dbReference type="ARBA" id="ARBA00023015"/>
    </source>
</evidence>
<proteinExistence type="inferred from homology"/>
<feature type="domain" description="HTH gntR-type" evidence="6">
    <location>
        <begin position="19"/>
        <end position="86"/>
    </location>
</feature>
<dbReference type="SUPFAM" id="SSF53383">
    <property type="entry name" value="PLP-dependent transferases"/>
    <property type="match status" value="1"/>
</dbReference>
<reference evidence="7 8" key="1">
    <citation type="submission" date="2016-04" db="EMBL/GenBank/DDBJ databases">
        <authorList>
            <consortium name="Pathogen Informatics"/>
        </authorList>
    </citation>
    <scope>NUCLEOTIDE SEQUENCE [LARGE SCALE GENOMIC DNA]</scope>
    <source>
        <strain evidence="7 8">H050680373</strain>
    </source>
</reference>
<dbReference type="InterPro" id="IPR015421">
    <property type="entry name" value="PyrdxlP-dep_Trfase_major"/>
</dbReference>
<sequence length="488" mass="51683">MAPPPLLLDAPLRPPAAGGPLQRQLLHRLKQSILDGGLPPGARLPASRELAAQLGVSRNTVLIVYDHLAAEGYVLADRQGTRVAQLAAPPGTGPSCPAAAGSDSPAPRMAARVARLSPPFAAGESGLPLRPGTPALARFPAAAWRRSLERALRAAPAATLGYGPPAGEPALRAAVAAHLGVSRGVRCTPDQVVITDGAQEAINLCVRLLADPGETGWIENPGYRGARSAFRAADLRVVPVPVDAEGLAADPALWRDAPPRLIYTSPSHQYPTGAVLSAARRLDLIARATAREAWIIEDDYDSEFRHHGEPIAAMQGMVPDAPVLYVGTFSKTLFPALRLGFAVLPPAIARQAEAALGELLRGGHRHAQLALADFIDSGQFARHLGRMRRLYRQRQHALRAALSAHLAVEHEVLGGHGGLHLTLRLPARHPDQEIARAAQRLGMAPAPLSAFAQEDGTADNGLVLGYGNTPAERIDALVKQLAELIQRR</sequence>
<dbReference type="SMART" id="SM00345">
    <property type="entry name" value="HTH_GNTR"/>
    <property type="match status" value="1"/>
</dbReference>
<dbReference type="InterPro" id="IPR036390">
    <property type="entry name" value="WH_DNA-bd_sf"/>
</dbReference>
<evidence type="ECO:0000256" key="2">
    <source>
        <dbReference type="ARBA" id="ARBA00022898"/>
    </source>
</evidence>
<organism evidence="7 8">
    <name type="scientific">Bordetella ansorpii</name>
    <dbReference type="NCBI Taxonomy" id="288768"/>
    <lineage>
        <taxon>Bacteria</taxon>
        <taxon>Pseudomonadati</taxon>
        <taxon>Pseudomonadota</taxon>
        <taxon>Betaproteobacteria</taxon>
        <taxon>Burkholderiales</taxon>
        <taxon>Alcaligenaceae</taxon>
        <taxon>Bordetella</taxon>
    </lineage>
</organism>
<dbReference type="STRING" id="288768.SAMEA3906486_03592"/>
<evidence type="ECO:0000313" key="7">
    <source>
        <dbReference type="EMBL" id="SAI71528.1"/>
    </source>
</evidence>
<evidence type="ECO:0000256" key="4">
    <source>
        <dbReference type="ARBA" id="ARBA00023125"/>
    </source>
</evidence>
<dbReference type="Proteomes" id="UP000076848">
    <property type="component" value="Unassembled WGS sequence"/>
</dbReference>
<dbReference type="CDD" id="cd07377">
    <property type="entry name" value="WHTH_GntR"/>
    <property type="match status" value="1"/>
</dbReference>
<evidence type="ECO:0000259" key="6">
    <source>
        <dbReference type="PROSITE" id="PS50949"/>
    </source>
</evidence>
<evidence type="ECO:0000256" key="1">
    <source>
        <dbReference type="ARBA" id="ARBA00005384"/>
    </source>
</evidence>
<keyword evidence="5" id="KW-0804">Transcription</keyword>
<dbReference type="InterPro" id="IPR000524">
    <property type="entry name" value="Tscrpt_reg_HTH_GntR"/>
</dbReference>
<protein>
    <submittedName>
        <fullName evidence="7">GntR family transcriptional regulator</fullName>
    </submittedName>
</protein>
<dbReference type="SUPFAM" id="SSF46785">
    <property type="entry name" value="Winged helix' DNA-binding domain"/>
    <property type="match status" value="1"/>
</dbReference>
<dbReference type="GO" id="GO:0030170">
    <property type="term" value="F:pyridoxal phosphate binding"/>
    <property type="evidence" value="ECO:0007669"/>
    <property type="project" value="InterPro"/>
</dbReference>
<comment type="similarity">
    <text evidence="1">In the C-terminal section; belongs to the class-I pyridoxal-phosphate-dependent aminotransferase family.</text>
</comment>
<dbReference type="GO" id="GO:0003677">
    <property type="term" value="F:DNA binding"/>
    <property type="evidence" value="ECO:0007669"/>
    <property type="project" value="UniProtKB-KW"/>
</dbReference>
<dbReference type="EMBL" id="FKIF01000007">
    <property type="protein sequence ID" value="SAI71528.1"/>
    <property type="molecule type" value="Genomic_DNA"/>
</dbReference>
<dbReference type="InterPro" id="IPR051446">
    <property type="entry name" value="HTH_trans_reg/aminotransferase"/>
</dbReference>
<dbReference type="Pfam" id="PF00392">
    <property type="entry name" value="GntR"/>
    <property type="match status" value="1"/>
</dbReference>
<dbReference type="Gene3D" id="3.40.640.10">
    <property type="entry name" value="Type I PLP-dependent aspartate aminotransferase-like (Major domain)"/>
    <property type="match status" value="1"/>
</dbReference>
<keyword evidence="3" id="KW-0805">Transcription regulation</keyword>
<dbReference type="Pfam" id="PF00155">
    <property type="entry name" value="Aminotran_1_2"/>
    <property type="match status" value="1"/>
</dbReference>
<gene>
    <name evidence="7" type="primary">gabR_3</name>
    <name evidence="7" type="ORF">SAMEA3906486_03592</name>
</gene>
<dbReference type="AlphaFoldDB" id="A0A157SM29"/>
<dbReference type="PROSITE" id="PS50949">
    <property type="entry name" value="HTH_GNTR"/>
    <property type="match status" value="1"/>
</dbReference>
<name>A0A157SM29_9BORD</name>
<dbReference type="GO" id="GO:0003700">
    <property type="term" value="F:DNA-binding transcription factor activity"/>
    <property type="evidence" value="ECO:0007669"/>
    <property type="project" value="InterPro"/>
</dbReference>